<proteinExistence type="inferred from homology"/>
<evidence type="ECO:0000259" key="2">
    <source>
        <dbReference type="SMART" id="SM00854"/>
    </source>
</evidence>
<reference evidence="3 4" key="1">
    <citation type="submission" date="2014-07" db="EMBL/GenBank/DDBJ databases">
        <authorList>
            <person name="Zhang J.E."/>
            <person name="Yang H."/>
            <person name="Guo J."/>
            <person name="Deng Z."/>
            <person name="Luo H."/>
            <person name="Luo M."/>
            <person name="Zhao B."/>
        </authorList>
    </citation>
    <scope>NUCLEOTIDE SEQUENCE [LARGE SCALE GENOMIC DNA]</scope>
    <source>
        <strain evidence="3 4">1CP</strain>
    </source>
</reference>
<dbReference type="InterPro" id="IPR019079">
    <property type="entry name" value="Capsule_synth_CapA"/>
</dbReference>
<evidence type="ECO:0000256" key="1">
    <source>
        <dbReference type="ARBA" id="ARBA00005662"/>
    </source>
</evidence>
<dbReference type="InterPro" id="IPR052169">
    <property type="entry name" value="CW_Biosynth-Accessory"/>
</dbReference>
<dbReference type="SUPFAM" id="SSF56300">
    <property type="entry name" value="Metallo-dependent phosphatases"/>
    <property type="match status" value="1"/>
</dbReference>
<comment type="similarity">
    <text evidence="1">Belongs to the CapA family.</text>
</comment>
<dbReference type="SMART" id="SM00854">
    <property type="entry name" value="PGA_cap"/>
    <property type="match status" value="1"/>
</dbReference>
<evidence type="ECO:0000313" key="3">
    <source>
        <dbReference type="EMBL" id="ANS28521.1"/>
    </source>
</evidence>
<evidence type="ECO:0000313" key="4">
    <source>
        <dbReference type="Proteomes" id="UP000186108"/>
    </source>
</evidence>
<accession>A0A1B1K7H6</accession>
<dbReference type="PANTHER" id="PTHR33393">
    <property type="entry name" value="POLYGLUTAMINE SYNTHESIS ACCESSORY PROTEIN RV0574C-RELATED"/>
    <property type="match status" value="1"/>
</dbReference>
<name>A0A1B1K7H6_RHOOP</name>
<sequence>MIPVLVLSLRISMSDTIRMFLAGDVMTGRGVDQILPFPGDPELRERCVRDAREYVALAEKRNGSIPRPVGFGWPWGEALRVLDAVEPDVRIVNLETSVTACARFASKGINYRMHPSNVGVLTAARIDVCVLANNHLLDFGPDGLVETLDVLARNGVRTVGAGRTVAQAWCPVVVAAGPGRRLLIWAAGMSSSGMSPHGAARRGRPGVAYLSEPTCAEADRVLDRTRLVRRNTDVVVVSVHWGSNWGYDVPDAHVEFAHRLVDGGVDVVFGHSSHHPRPVEIYRGHPILYGCGDLINDYEGIGGHERFRDDLRLLYLVTLDAPTHELRELRMVPMKSRQMRLQRASTGDTEWLRRVLDGISRGFGTRIDAGDDVLVARATHANW</sequence>
<dbReference type="PANTHER" id="PTHR33393:SF11">
    <property type="entry name" value="POLYGLUTAMINE SYNTHESIS ACCESSORY PROTEIN RV0574C-RELATED"/>
    <property type="match status" value="1"/>
</dbReference>
<dbReference type="CDD" id="cd07381">
    <property type="entry name" value="MPP_CapA"/>
    <property type="match status" value="1"/>
</dbReference>
<dbReference type="EMBL" id="CP009111">
    <property type="protein sequence ID" value="ANS28521.1"/>
    <property type="molecule type" value="Genomic_DNA"/>
</dbReference>
<dbReference type="Gene3D" id="3.60.21.10">
    <property type="match status" value="1"/>
</dbReference>
<protein>
    <recommendedName>
        <fullName evidence="2">Capsule synthesis protein CapA domain-containing protein</fullName>
    </recommendedName>
</protein>
<dbReference type="AlphaFoldDB" id="A0A1B1K7H6"/>
<dbReference type="InterPro" id="IPR029052">
    <property type="entry name" value="Metallo-depent_PP-like"/>
</dbReference>
<organism evidence="3 4">
    <name type="scientific">Rhodococcus opacus</name>
    <name type="common">Nocardia opaca</name>
    <dbReference type="NCBI Taxonomy" id="37919"/>
    <lineage>
        <taxon>Bacteria</taxon>
        <taxon>Bacillati</taxon>
        <taxon>Actinomycetota</taxon>
        <taxon>Actinomycetes</taxon>
        <taxon>Mycobacteriales</taxon>
        <taxon>Nocardiaceae</taxon>
        <taxon>Rhodococcus</taxon>
    </lineage>
</organism>
<dbReference type="Proteomes" id="UP000186108">
    <property type="component" value="Chromosome"/>
</dbReference>
<gene>
    <name evidence="3" type="ORF">R1CP_19185</name>
</gene>
<feature type="domain" description="Capsule synthesis protein CapA" evidence="2">
    <location>
        <begin position="18"/>
        <end position="298"/>
    </location>
</feature>
<dbReference type="Pfam" id="PF09587">
    <property type="entry name" value="PGA_cap"/>
    <property type="match status" value="1"/>
</dbReference>
<dbReference type="PATRIC" id="fig|37919.13.peg.3994"/>